<evidence type="ECO:0000313" key="4">
    <source>
        <dbReference type="Proteomes" id="UP000036403"/>
    </source>
</evidence>
<feature type="compositionally biased region" description="Basic and acidic residues" evidence="1">
    <location>
        <begin position="469"/>
        <end position="484"/>
    </location>
</feature>
<organism evidence="3 4">
    <name type="scientific">Lasius niger</name>
    <name type="common">Black garden ant</name>
    <dbReference type="NCBI Taxonomy" id="67767"/>
    <lineage>
        <taxon>Eukaryota</taxon>
        <taxon>Metazoa</taxon>
        <taxon>Ecdysozoa</taxon>
        <taxon>Arthropoda</taxon>
        <taxon>Hexapoda</taxon>
        <taxon>Insecta</taxon>
        <taxon>Pterygota</taxon>
        <taxon>Neoptera</taxon>
        <taxon>Endopterygota</taxon>
        <taxon>Hymenoptera</taxon>
        <taxon>Apocrita</taxon>
        <taxon>Aculeata</taxon>
        <taxon>Formicoidea</taxon>
        <taxon>Formicidae</taxon>
        <taxon>Formicinae</taxon>
        <taxon>Lasius</taxon>
        <taxon>Lasius</taxon>
    </lineage>
</organism>
<sequence length="525" mass="58870">MAGKIGVDGTCKGVQYSDHYGTWDDVIVQATVKISLKTSYVSVKLNSGKIMLNSGTVCDLSEESCIDSDDGYTFWQSIPTIACGFESYDVLFEGTAVKIQGSLDSHKTTVYTLETQDTTFALTLTRKHTTCGYTLFGTEHPKLFIFETQKGNVFKAKSKTAVTNLDMFTYANSKFVYVERYIRDQITTLYQDIIMQKCELEKQVIQNTLSLASLLPDEFAYRLMKSPGYMAVTAGEGIHVIKCIPIEVTLRKTNTCHTELPVTFRNTSLYMTPKSHILTKHNTIRDCNPLLPILYNIDETWVQFNPTPAMTTPPHEIKPLTKLSWKYLAPQSLATSGIYSQDDLDELRDHIMFPAEKSAVLHTIARGFTGQSIPSDTISLQNLLDENSLNKIYNNTLTKIWNGFTTFGAATAGVFGIFIIIRLIKLIFDTLIHGYALHAAYGCSLHLLGAVWSSFTHLLLYLANRPREQPEVDSNEPPREDTAKETVSNAQSTNQSVESNTQAIPIVYSFRELRTRLGENEQISQ</sequence>
<dbReference type="PaxDb" id="67767-A0A0J7NIQ9"/>
<dbReference type="EMBL" id="LBMM01004455">
    <property type="protein sequence ID" value="KMQ92400.1"/>
    <property type="molecule type" value="Genomic_DNA"/>
</dbReference>
<keyword evidence="2" id="KW-0812">Transmembrane</keyword>
<dbReference type="Pfam" id="PF24664">
    <property type="entry name" value="Monjiviricetes_fusion"/>
    <property type="match status" value="1"/>
</dbReference>
<name>A0A0J7NIQ9_LASNI</name>
<comment type="caution">
    <text evidence="3">The sequence shown here is derived from an EMBL/GenBank/DDBJ whole genome shotgun (WGS) entry which is preliminary data.</text>
</comment>
<keyword evidence="2" id="KW-0472">Membrane</keyword>
<accession>A0A0J7NIQ9</accession>
<gene>
    <name evidence="3" type="ORF">RF55_7621</name>
</gene>
<dbReference type="AlphaFoldDB" id="A0A0J7NIQ9"/>
<proteinExistence type="predicted"/>
<feature type="transmembrane region" description="Helical" evidence="2">
    <location>
        <begin position="400"/>
        <end position="424"/>
    </location>
</feature>
<feature type="region of interest" description="Disordered" evidence="1">
    <location>
        <begin position="469"/>
        <end position="500"/>
    </location>
</feature>
<evidence type="ECO:0000256" key="1">
    <source>
        <dbReference type="SAM" id="MobiDB-lite"/>
    </source>
</evidence>
<protein>
    <recommendedName>
        <fullName evidence="5">Glycoprotein</fullName>
    </recommendedName>
</protein>
<dbReference type="OrthoDB" id="7694428at2759"/>
<evidence type="ECO:0000313" key="3">
    <source>
        <dbReference type="EMBL" id="KMQ92400.1"/>
    </source>
</evidence>
<reference evidence="3 4" key="1">
    <citation type="submission" date="2015-04" db="EMBL/GenBank/DDBJ databases">
        <title>Lasius niger genome sequencing.</title>
        <authorList>
            <person name="Konorov E.A."/>
            <person name="Nikitin M.A."/>
            <person name="Kirill M.V."/>
            <person name="Chang P."/>
        </authorList>
    </citation>
    <scope>NUCLEOTIDE SEQUENCE [LARGE SCALE GENOMIC DNA]</scope>
    <source>
        <tissue evidence="3">Whole</tissue>
    </source>
</reference>
<dbReference type="Proteomes" id="UP000036403">
    <property type="component" value="Unassembled WGS sequence"/>
</dbReference>
<keyword evidence="2" id="KW-1133">Transmembrane helix</keyword>
<evidence type="ECO:0000256" key="2">
    <source>
        <dbReference type="SAM" id="Phobius"/>
    </source>
</evidence>
<keyword evidence="4" id="KW-1185">Reference proteome</keyword>
<feature type="transmembrane region" description="Helical" evidence="2">
    <location>
        <begin position="436"/>
        <end position="462"/>
    </location>
</feature>
<feature type="compositionally biased region" description="Polar residues" evidence="1">
    <location>
        <begin position="485"/>
        <end position="500"/>
    </location>
</feature>
<evidence type="ECO:0008006" key="5">
    <source>
        <dbReference type="Google" id="ProtNLM"/>
    </source>
</evidence>